<accession>A0A0W7WLM8</accession>
<reference evidence="2 3" key="1">
    <citation type="submission" date="2015-12" db="EMBL/GenBank/DDBJ databases">
        <authorList>
            <person name="Shamseldin A."/>
            <person name="Moawad H."/>
            <person name="Abd El-Rahim W.M."/>
            <person name="Sadowsky M.J."/>
        </authorList>
    </citation>
    <scope>NUCLEOTIDE SEQUENCE [LARGE SCALE GENOMIC DNA]</scope>
    <source>
        <strain evidence="2 3">SJ5A-1</strain>
    </source>
</reference>
<dbReference type="OrthoDB" id="7173339at2"/>
<name>A0A0W7WLM8_9RHOB</name>
<comment type="caution">
    <text evidence="2">The sequence shown here is derived from an EMBL/GenBank/DDBJ whole genome shotgun (WGS) entry which is preliminary data.</text>
</comment>
<dbReference type="EMBL" id="LPXO01000003">
    <property type="protein sequence ID" value="KUF11481.1"/>
    <property type="molecule type" value="Genomic_DNA"/>
</dbReference>
<dbReference type="Proteomes" id="UP000054396">
    <property type="component" value="Unassembled WGS sequence"/>
</dbReference>
<keyword evidence="1" id="KW-0472">Membrane</keyword>
<dbReference type="STRING" id="1685382.AVJ23_06875"/>
<evidence type="ECO:0008006" key="4">
    <source>
        <dbReference type="Google" id="ProtNLM"/>
    </source>
</evidence>
<sequence length="218" mass="23272">MSNPDSFIEEVTEEVRRDRLYALMRRYGWIAVLVVLLIVGGTAFREYRKASEMAQAQAFGDSILAALDAPTAEARIDALRAVAPEGPGSAAVLQMLIAAEEGSAGEDGEAVERLQAVANDTEVPGIYRQVASYKALTRGADILSEDERRAGLEALAVPGQPLRLLAEEQLALMEIEAGDTEAAVIRLQALAEDAEATTGLRRRARQLIVALGGEPADG</sequence>
<evidence type="ECO:0000313" key="2">
    <source>
        <dbReference type="EMBL" id="KUF11481.1"/>
    </source>
</evidence>
<keyword evidence="1" id="KW-0812">Transmembrane</keyword>
<organism evidence="2 3">
    <name type="scientific">Pseudoponticoccus marisrubri</name>
    <dbReference type="NCBI Taxonomy" id="1685382"/>
    <lineage>
        <taxon>Bacteria</taxon>
        <taxon>Pseudomonadati</taxon>
        <taxon>Pseudomonadota</taxon>
        <taxon>Alphaproteobacteria</taxon>
        <taxon>Rhodobacterales</taxon>
        <taxon>Roseobacteraceae</taxon>
        <taxon>Pseudoponticoccus</taxon>
    </lineage>
</organism>
<dbReference type="RefSeq" id="WP_058861426.1">
    <property type="nucleotide sequence ID" value="NZ_LPXO01000003.1"/>
</dbReference>
<evidence type="ECO:0000256" key="1">
    <source>
        <dbReference type="SAM" id="Phobius"/>
    </source>
</evidence>
<keyword evidence="1" id="KW-1133">Transmembrane helix</keyword>
<proteinExistence type="predicted"/>
<keyword evidence="3" id="KW-1185">Reference proteome</keyword>
<dbReference type="AlphaFoldDB" id="A0A0W7WLM8"/>
<gene>
    <name evidence="2" type="ORF">AVJ23_06875</name>
</gene>
<protein>
    <recommendedName>
        <fullName evidence="4">Tetratricopeptide repeat-like domain-containing protein</fullName>
    </recommendedName>
</protein>
<feature type="transmembrane region" description="Helical" evidence="1">
    <location>
        <begin position="27"/>
        <end position="44"/>
    </location>
</feature>
<evidence type="ECO:0000313" key="3">
    <source>
        <dbReference type="Proteomes" id="UP000054396"/>
    </source>
</evidence>